<name>A0A0E9QG30_ANGAN</name>
<reference evidence="1" key="2">
    <citation type="journal article" date="2015" name="Fish Shellfish Immunol.">
        <title>Early steps in the European eel (Anguilla anguilla)-Vibrio vulnificus interaction in the gills: Role of the RtxA13 toxin.</title>
        <authorList>
            <person name="Callol A."/>
            <person name="Pajuelo D."/>
            <person name="Ebbesson L."/>
            <person name="Teles M."/>
            <person name="MacKenzie S."/>
            <person name="Amaro C."/>
        </authorList>
    </citation>
    <scope>NUCLEOTIDE SEQUENCE</scope>
</reference>
<protein>
    <submittedName>
        <fullName evidence="1">Uncharacterized protein</fullName>
    </submittedName>
</protein>
<dbReference type="AlphaFoldDB" id="A0A0E9QG30"/>
<dbReference type="EMBL" id="GBXM01093302">
    <property type="protein sequence ID" value="JAH15275.1"/>
    <property type="molecule type" value="Transcribed_RNA"/>
</dbReference>
<accession>A0A0E9QG30</accession>
<reference evidence="1" key="1">
    <citation type="submission" date="2014-11" db="EMBL/GenBank/DDBJ databases">
        <authorList>
            <person name="Amaro Gonzalez C."/>
        </authorList>
    </citation>
    <scope>NUCLEOTIDE SEQUENCE</scope>
</reference>
<proteinExistence type="predicted"/>
<evidence type="ECO:0000313" key="1">
    <source>
        <dbReference type="EMBL" id="JAH15275.1"/>
    </source>
</evidence>
<organism evidence="1">
    <name type="scientific">Anguilla anguilla</name>
    <name type="common">European freshwater eel</name>
    <name type="synonym">Muraena anguilla</name>
    <dbReference type="NCBI Taxonomy" id="7936"/>
    <lineage>
        <taxon>Eukaryota</taxon>
        <taxon>Metazoa</taxon>
        <taxon>Chordata</taxon>
        <taxon>Craniata</taxon>
        <taxon>Vertebrata</taxon>
        <taxon>Euteleostomi</taxon>
        <taxon>Actinopterygii</taxon>
        <taxon>Neopterygii</taxon>
        <taxon>Teleostei</taxon>
        <taxon>Anguilliformes</taxon>
        <taxon>Anguillidae</taxon>
        <taxon>Anguilla</taxon>
    </lineage>
</organism>
<sequence length="30" mass="3623">MWFEEAAWFSAYRRRGRVLCLYNPTTLLAT</sequence>